<accession>A0ABT5Z9B1</accession>
<evidence type="ECO:0000313" key="3">
    <source>
        <dbReference type="Proteomes" id="UP001220022"/>
    </source>
</evidence>
<dbReference type="EMBL" id="JARHTQ010000034">
    <property type="protein sequence ID" value="MDF2260426.1"/>
    <property type="molecule type" value="Genomic_DNA"/>
</dbReference>
<dbReference type="Proteomes" id="UP001220022">
    <property type="component" value="Unassembled WGS sequence"/>
</dbReference>
<proteinExistence type="predicted"/>
<organism evidence="2 3">
    <name type="scientific">Streptantibioticus ferralitis</name>
    <dbReference type="NCBI Taxonomy" id="236510"/>
    <lineage>
        <taxon>Bacteria</taxon>
        <taxon>Bacillati</taxon>
        <taxon>Actinomycetota</taxon>
        <taxon>Actinomycetes</taxon>
        <taxon>Kitasatosporales</taxon>
        <taxon>Streptomycetaceae</taxon>
        <taxon>Streptantibioticus</taxon>
    </lineage>
</organism>
<dbReference type="InterPro" id="IPR024983">
    <property type="entry name" value="CHAT_dom"/>
</dbReference>
<evidence type="ECO:0000259" key="1">
    <source>
        <dbReference type="Pfam" id="PF12770"/>
    </source>
</evidence>
<sequence>MMLDPGATYAEADLARLTEIVQEIPLHVESVQARLRERLGEDRHADTIDGGAEAREFMEVMREVDEFLSVGPEIAQDAEETRDWLLRVDQCLDHARELRRPLVLAQTLNAGAGVHVAAGQLAEAVPLLEEAYGLATSLSGKRSADVAIIAMTSLAKVQIMLQDWAATSHACERAIALIERDRYRVNAPFQQAAYLAPHVDVFTAAVFSAWRLGDHDAMLSRMELSKARASIRLLFTSASESTEHFDRELAELGDAINGPRPAADRDARRAHRLELWDQRAIALRDPKAETPAVTLDAVQRLLGPQDAVLYYYWLRPDVLLTTTITSGDIAEDRTVFKSEERTKLEELIDTISRLKGSLRELDTFYIQPLAPLLTPVTGLPLLEGKKRLLISPHRLLHWYPFAAMPYQGRLLVQTFTLRRIPNLTSLLLPHAFYPAHRSVGVAVSEFPGREAALEPLLVARDATEQMVEAHRSAGVPATAMPEPTRATLVSALHDGTINGAWCLHFAGHGHSVDDEISKNAPMESMLDLAEGQVDGYDIATADLGCDVVVLTACDSGQLAIRGRGMAEQPGDELFGLPAAFLQARCRNILAPIWPADEATVSRLVVEFHRNLAQGALPEVALTQAQRRFLDTANVKERWPYFWASLTLTGVGEPNQGVIP</sequence>
<dbReference type="RefSeq" id="WP_275821022.1">
    <property type="nucleotide sequence ID" value="NZ_BAAANM010000033.1"/>
</dbReference>
<protein>
    <submittedName>
        <fullName evidence="2">CHAT domain-containing protein</fullName>
    </submittedName>
</protein>
<gene>
    <name evidence="2" type="ORF">P2L57_33370</name>
</gene>
<name>A0ABT5Z9B1_9ACTN</name>
<feature type="domain" description="CHAT" evidence="1">
    <location>
        <begin position="357"/>
        <end position="649"/>
    </location>
</feature>
<reference evidence="2 3" key="1">
    <citation type="submission" date="2023-03" db="EMBL/GenBank/DDBJ databases">
        <title>Draft genome sequence of type strain Streptomyces ferralitis JCM 14344.</title>
        <authorList>
            <person name="Klaysubun C."/>
            <person name="Duangmal K."/>
        </authorList>
    </citation>
    <scope>NUCLEOTIDE SEQUENCE [LARGE SCALE GENOMIC DNA]</scope>
    <source>
        <strain evidence="2 3">JCM 14344</strain>
    </source>
</reference>
<dbReference type="Pfam" id="PF12770">
    <property type="entry name" value="CHAT"/>
    <property type="match status" value="1"/>
</dbReference>
<comment type="caution">
    <text evidence="2">The sequence shown here is derived from an EMBL/GenBank/DDBJ whole genome shotgun (WGS) entry which is preliminary data.</text>
</comment>
<keyword evidence="3" id="KW-1185">Reference proteome</keyword>
<evidence type="ECO:0000313" key="2">
    <source>
        <dbReference type="EMBL" id="MDF2260426.1"/>
    </source>
</evidence>